<dbReference type="HOGENOM" id="CLU_788986_0_0_2"/>
<name>H6Q673_PYROT</name>
<dbReference type="eggNOG" id="arCOG05692">
    <property type="taxonomic scope" value="Archaea"/>
</dbReference>
<evidence type="ECO:0000313" key="1">
    <source>
        <dbReference type="EMBL" id="AFA38176.1"/>
    </source>
</evidence>
<reference evidence="1 2" key="1">
    <citation type="journal article" date="2012" name="Stand. Genomic Sci.">
        <title>Complete genome sequence of Pyrobaculum oguniense.</title>
        <authorList>
            <person name="Bernick D.L."/>
            <person name="Karplus K."/>
            <person name="Lui L.M."/>
            <person name="Coker J.K."/>
            <person name="Murphy J.N."/>
            <person name="Chan P.P."/>
            <person name="Cozen A.E."/>
            <person name="Lowe T.M."/>
        </authorList>
    </citation>
    <scope>NUCLEOTIDE SEQUENCE [LARGE SCALE GENOMIC DNA]</scope>
    <source>
        <strain evidence="1 2">TE7</strain>
    </source>
</reference>
<dbReference type="STRING" id="698757.Pogu_0149"/>
<dbReference type="EMBL" id="CP003316">
    <property type="protein sequence ID" value="AFA38176.1"/>
    <property type="molecule type" value="Genomic_DNA"/>
</dbReference>
<accession>H6Q673</accession>
<dbReference type="Proteomes" id="UP000009062">
    <property type="component" value="Chromosome"/>
</dbReference>
<evidence type="ECO:0000313" key="2">
    <source>
        <dbReference type="Proteomes" id="UP000009062"/>
    </source>
</evidence>
<keyword evidence="2" id="KW-1185">Reference proteome</keyword>
<evidence type="ECO:0008006" key="3">
    <source>
        <dbReference type="Google" id="ProtNLM"/>
    </source>
</evidence>
<gene>
    <name evidence="1" type="ordered locus">Pogu_0149</name>
</gene>
<protein>
    <recommendedName>
        <fullName evidence="3">NurA domain protein</fullName>
    </recommendedName>
</protein>
<sequence>MDVRNFIIENIVRLLEYLKQNPLYVYTRRSVDAYLAAYALVASMGETAQVAVADWPPRAGICIGFKCDGLYITERGVGIDDKFHASGFTSISSLVASIITSISPLDEGVHKALYIGHYSWSVDYCDYKCPLPPELARGDEQFAVVFPLVEEYPLGKALSLSTLPLIPGVTGREFDLASLPADFLAVLDWALGVVASEGFHTAILDKAIRHHSPAIRAATLAEKLEADLAGFVNRELETYVASLAESFYNVVKRVKDGVVPLPNPFYVYKLPPYLSYYLKLSNWVALRYETTRGYIAALVPPHGQNARLRKIAEELSEIGQVLEFPTHVIVYIEVGRYADFVRGFERLNEES</sequence>
<proteinExistence type="predicted"/>
<organism evidence="1 2">
    <name type="scientific">Pyrobaculum oguniense (strain DSM 13380 / JCM 10595 / TE7)</name>
    <dbReference type="NCBI Taxonomy" id="698757"/>
    <lineage>
        <taxon>Archaea</taxon>
        <taxon>Thermoproteota</taxon>
        <taxon>Thermoprotei</taxon>
        <taxon>Thermoproteales</taxon>
        <taxon>Thermoproteaceae</taxon>
        <taxon>Pyrobaculum</taxon>
    </lineage>
</organism>
<dbReference type="AlphaFoldDB" id="H6Q673"/>
<dbReference type="KEGG" id="pog:Pogu_0149"/>